<dbReference type="EMBL" id="PP965497">
    <property type="protein sequence ID" value="XCO00338.1"/>
    <property type="molecule type" value="Genomic_DNA"/>
</dbReference>
<evidence type="ECO:0000313" key="1">
    <source>
        <dbReference type="EMBL" id="XCO00338.1"/>
    </source>
</evidence>
<sequence length="88" mass="10322">MNKTTLYIDTVCDIKNIKETLKSYSNNLTNKESHKRYLLNNLLESASNVVISMLNDEGVYFDGKEFITSIATIKYEKQNKNNKRKRRK</sequence>
<reference evidence="2" key="1">
    <citation type="submission" date="2024-06" db="EMBL/GenBank/DDBJ databases">
        <title>Intestivirid acquisition increases across infancy in a wild primate population.</title>
        <authorList>
            <person name="Schneider-Creas I.A."/>
            <person name="Moya I.L."/>
            <person name="Chiou K.L."/>
            <person name="Baniel A."/>
            <person name="Azanaw Haile A."/>
            <person name="Kebede F."/>
            <person name="Abebe B."/>
            <person name="Snyder-Mackler N."/>
            <person name="Varsani A."/>
        </authorList>
    </citation>
    <scope>NUCLEOTIDE SEQUENCE</scope>
    <source>
        <strain evidence="1">Int_RNL_2016_0117_DIX</strain>
        <strain evidence="3">Int_RNL_2017_0546_COW</strain>
        <strain evidence="2">Int_RNL_2018_0945_COW</strain>
    </source>
</reference>
<accession>A0AAU8MKK4</accession>
<name>A0AAU8MKK4_9CAUD</name>
<evidence type="ECO:0000313" key="2">
    <source>
        <dbReference type="EMBL" id="XCO00436.1"/>
    </source>
</evidence>
<dbReference type="EMBL" id="PP965499">
    <property type="protein sequence ID" value="XCO00533.1"/>
    <property type="molecule type" value="Genomic_DNA"/>
</dbReference>
<dbReference type="EMBL" id="PP965498">
    <property type="protein sequence ID" value="XCO00436.1"/>
    <property type="molecule type" value="Genomic_DNA"/>
</dbReference>
<evidence type="ECO:0000313" key="3">
    <source>
        <dbReference type="EMBL" id="XCO00533.1"/>
    </source>
</evidence>
<protein>
    <submittedName>
        <fullName evidence="2">Uncharacterized protein</fullName>
    </submittedName>
</protein>
<organism evidence="2">
    <name type="scientific">Geladintestivirus 1</name>
    <dbReference type="NCBI Taxonomy" id="3233133"/>
    <lineage>
        <taxon>Viruses</taxon>
        <taxon>Duplodnaviria</taxon>
        <taxon>Heunggongvirae</taxon>
        <taxon>Uroviricota</taxon>
        <taxon>Caudoviricetes</taxon>
        <taxon>Crassvirales</taxon>
    </lineage>
</organism>
<proteinExistence type="predicted"/>